<organism evidence="1 2">
    <name type="scientific">Urbifossiella limnaea</name>
    <dbReference type="NCBI Taxonomy" id="2528023"/>
    <lineage>
        <taxon>Bacteria</taxon>
        <taxon>Pseudomonadati</taxon>
        <taxon>Planctomycetota</taxon>
        <taxon>Planctomycetia</taxon>
        <taxon>Gemmatales</taxon>
        <taxon>Gemmataceae</taxon>
        <taxon>Urbifossiella</taxon>
    </lineage>
</organism>
<evidence type="ECO:0008006" key="3">
    <source>
        <dbReference type="Google" id="ProtNLM"/>
    </source>
</evidence>
<accession>A0A517XUB1</accession>
<proteinExistence type="predicted"/>
<dbReference type="EMBL" id="CP036273">
    <property type="protein sequence ID" value="QDU21102.1"/>
    <property type="molecule type" value="Genomic_DNA"/>
</dbReference>
<keyword evidence="2" id="KW-1185">Reference proteome</keyword>
<gene>
    <name evidence="1" type="ORF">ETAA1_30670</name>
</gene>
<dbReference type="Proteomes" id="UP000319576">
    <property type="component" value="Chromosome"/>
</dbReference>
<dbReference type="KEGG" id="uli:ETAA1_30670"/>
<dbReference type="OrthoDB" id="283520at2"/>
<dbReference type="Gene3D" id="3.40.50.150">
    <property type="entry name" value="Vaccinia Virus protein VP39"/>
    <property type="match status" value="1"/>
</dbReference>
<dbReference type="RefSeq" id="WP_145239799.1">
    <property type="nucleotide sequence ID" value="NZ_CP036273.1"/>
</dbReference>
<dbReference type="InterPro" id="IPR029063">
    <property type="entry name" value="SAM-dependent_MTases_sf"/>
</dbReference>
<sequence length="207" mass="23203">MPLVEIPYPDDDAPLPPDVRKFLRDADRRIEDFLYSARVPAFVPSDYPTAYRLLRTLNEHPVSRGNRFCEWGSGYGVVTCLAAMLGFEAVGIEIDPGLVDCARRLAEDYGLEAEFVAGSFVPRGAEEGVYKAGEYAWFTTESDDAYDQLGLDPGDMDLVFVYPWPDEELVTDALFEKYAAAGAVLVTHHSGDVYKVRRRVPGKKRKR</sequence>
<evidence type="ECO:0000313" key="1">
    <source>
        <dbReference type="EMBL" id="QDU21102.1"/>
    </source>
</evidence>
<dbReference type="AlphaFoldDB" id="A0A517XUB1"/>
<evidence type="ECO:0000313" key="2">
    <source>
        <dbReference type="Proteomes" id="UP000319576"/>
    </source>
</evidence>
<name>A0A517XUB1_9BACT</name>
<protein>
    <recommendedName>
        <fullName evidence="3">Class I SAM-dependent methyltransferase</fullName>
    </recommendedName>
</protein>
<dbReference type="SUPFAM" id="SSF53335">
    <property type="entry name" value="S-adenosyl-L-methionine-dependent methyltransferases"/>
    <property type="match status" value="1"/>
</dbReference>
<reference evidence="1 2" key="1">
    <citation type="submission" date="2019-02" db="EMBL/GenBank/DDBJ databases">
        <title>Deep-cultivation of Planctomycetes and their phenomic and genomic characterization uncovers novel biology.</title>
        <authorList>
            <person name="Wiegand S."/>
            <person name="Jogler M."/>
            <person name="Boedeker C."/>
            <person name="Pinto D."/>
            <person name="Vollmers J."/>
            <person name="Rivas-Marin E."/>
            <person name="Kohn T."/>
            <person name="Peeters S.H."/>
            <person name="Heuer A."/>
            <person name="Rast P."/>
            <person name="Oberbeckmann S."/>
            <person name="Bunk B."/>
            <person name="Jeske O."/>
            <person name="Meyerdierks A."/>
            <person name="Storesund J.E."/>
            <person name="Kallscheuer N."/>
            <person name="Luecker S."/>
            <person name="Lage O.M."/>
            <person name="Pohl T."/>
            <person name="Merkel B.J."/>
            <person name="Hornburger P."/>
            <person name="Mueller R.-W."/>
            <person name="Bruemmer F."/>
            <person name="Labrenz M."/>
            <person name="Spormann A.M."/>
            <person name="Op den Camp H."/>
            <person name="Overmann J."/>
            <person name="Amann R."/>
            <person name="Jetten M.S.M."/>
            <person name="Mascher T."/>
            <person name="Medema M.H."/>
            <person name="Devos D.P."/>
            <person name="Kaster A.-K."/>
            <person name="Ovreas L."/>
            <person name="Rohde M."/>
            <person name="Galperin M.Y."/>
            <person name="Jogler C."/>
        </authorList>
    </citation>
    <scope>NUCLEOTIDE SEQUENCE [LARGE SCALE GENOMIC DNA]</scope>
    <source>
        <strain evidence="1 2">ETA_A1</strain>
    </source>
</reference>